<accession>A0A2W4YMM8</accession>
<organism evidence="1 2">
    <name type="scientific">Sphingomonas taxi</name>
    <dbReference type="NCBI Taxonomy" id="1549858"/>
    <lineage>
        <taxon>Bacteria</taxon>
        <taxon>Pseudomonadati</taxon>
        <taxon>Pseudomonadota</taxon>
        <taxon>Alphaproteobacteria</taxon>
        <taxon>Sphingomonadales</taxon>
        <taxon>Sphingomonadaceae</taxon>
        <taxon>Sphingomonas</taxon>
    </lineage>
</organism>
<evidence type="ECO:0000313" key="1">
    <source>
        <dbReference type="EMBL" id="PZO71230.1"/>
    </source>
</evidence>
<reference evidence="1 2" key="1">
    <citation type="submission" date="2017-08" db="EMBL/GenBank/DDBJ databases">
        <title>Infants hospitalized years apart are colonized by the same room-sourced microbial strains.</title>
        <authorList>
            <person name="Brooks B."/>
            <person name="Olm M.R."/>
            <person name="Firek B.A."/>
            <person name="Baker R."/>
            <person name="Thomas B.C."/>
            <person name="Morowitz M.J."/>
            <person name="Banfield J.F."/>
        </authorList>
    </citation>
    <scope>NUCLEOTIDE SEQUENCE [LARGE SCALE GENOMIC DNA]</scope>
    <source>
        <strain evidence="1">S2_018_000_R3_119</strain>
    </source>
</reference>
<dbReference type="AlphaFoldDB" id="A0A2W4YMM8"/>
<protein>
    <recommendedName>
        <fullName evidence="3">Beta-barrel assembly machine subunit BamC</fullName>
    </recommendedName>
</protein>
<gene>
    <name evidence="1" type="ORF">DI640_14520</name>
</gene>
<proteinExistence type="predicted"/>
<comment type="caution">
    <text evidence="1">The sequence shown here is derived from an EMBL/GenBank/DDBJ whole genome shotgun (WGS) entry which is preliminary data.</text>
</comment>
<sequence length="170" mass="17162">MRPSNSFLRPVGIAVLAVAVAGTAGCSWLKRDNALYAQSPESRPLEVPPDLDQPRTDGAMALPPAAGSVTRSGMAAAPAASNVAFTVPGQRDEVFTRVGEALAGTEGATVSSQSQALGTYEVAYAGSQFLVRVSAAQGGVAVSAVDPRGVAATGDAPVRLIAMLQAALAR</sequence>
<dbReference type="Proteomes" id="UP000249555">
    <property type="component" value="Unassembled WGS sequence"/>
</dbReference>
<name>A0A2W4YMM8_9SPHN</name>
<evidence type="ECO:0008006" key="3">
    <source>
        <dbReference type="Google" id="ProtNLM"/>
    </source>
</evidence>
<dbReference type="PROSITE" id="PS51257">
    <property type="entry name" value="PROKAR_LIPOPROTEIN"/>
    <property type="match status" value="1"/>
</dbReference>
<dbReference type="EMBL" id="QFMX01000071">
    <property type="protein sequence ID" value="PZO71230.1"/>
    <property type="molecule type" value="Genomic_DNA"/>
</dbReference>
<evidence type="ECO:0000313" key="2">
    <source>
        <dbReference type="Proteomes" id="UP000249555"/>
    </source>
</evidence>